<keyword evidence="4" id="KW-0808">Transferase</keyword>
<dbReference type="InterPro" id="IPR050890">
    <property type="entry name" value="PTS_EIIA_component"/>
</dbReference>
<keyword evidence="9" id="KW-1185">Reference proteome</keyword>
<keyword evidence="3" id="KW-0762">Sugar transport</keyword>
<dbReference type="GO" id="GO:0005737">
    <property type="term" value="C:cytoplasm"/>
    <property type="evidence" value="ECO:0007669"/>
    <property type="project" value="UniProtKB-SubCell"/>
</dbReference>
<dbReference type="InterPro" id="IPR001127">
    <property type="entry name" value="PTS_EIIA_1_perm"/>
</dbReference>
<dbReference type="AlphaFoldDB" id="A0A938XYU3"/>
<evidence type="ECO:0000259" key="7">
    <source>
        <dbReference type="PROSITE" id="PS51093"/>
    </source>
</evidence>
<comment type="caution">
    <text evidence="8">The sequence shown here is derived from an EMBL/GenBank/DDBJ whole genome shotgun (WGS) entry which is preliminary data.</text>
</comment>
<proteinExistence type="predicted"/>
<feature type="domain" description="PTS EIIA type-1" evidence="7">
    <location>
        <begin position="29"/>
        <end position="133"/>
    </location>
</feature>
<dbReference type="EMBL" id="JAFBDQ010000036">
    <property type="protein sequence ID" value="MBM7558212.1"/>
    <property type="molecule type" value="Genomic_DNA"/>
</dbReference>
<dbReference type="FunFam" id="2.70.70.10:FF:000001">
    <property type="entry name" value="PTS system glucose-specific IIA component"/>
    <property type="match status" value="1"/>
</dbReference>
<reference evidence="8" key="1">
    <citation type="submission" date="2021-01" db="EMBL/GenBank/DDBJ databases">
        <title>Genomic Encyclopedia of Type Strains, Phase IV (KMG-IV): sequencing the most valuable type-strain genomes for metagenomic binning, comparative biology and taxonomic classification.</title>
        <authorList>
            <person name="Goeker M."/>
        </authorList>
    </citation>
    <scope>NUCLEOTIDE SEQUENCE</scope>
    <source>
        <strain evidence="8">DSM 23230</strain>
    </source>
</reference>
<gene>
    <name evidence="8" type="ORF">JOC47_003082</name>
</gene>
<dbReference type="Pfam" id="PF00358">
    <property type="entry name" value="PTS_EIIA_1"/>
    <property type="match status" value="1"/>
</dbReference>
<dbReference type="InterPro" id="IPR011055">
    <property type="entry name" value="Dup_hybrid_motif"/>
</dbReference>
<dbReference type="PANTHER" id="PTHR45008">
    <property type="entry name" value="PTS SYSTEM GLUCOSE-SPECIFIC EIIA COMPONENT"/>
    <property type="match status" value="1"/>
</dbReference>
<dbReference type="SUPFAM" id="SSF51261">
    <property type="entry name" value="Duplicated hybrid motif"/>
    <property type="match status" value="1"/>
</dbReference>
<dbReference type="NCBIfam" id="TIGR00830">
    <property type="entry name" value="PTBA"/>
    <property type="match status" value="1"/>
</dbReference>
<evidence type="ECO:0000256" key="2">
    <source>
        <dbReference type="ARBA" id="ARBA00022448"/>
    </source>
</evidence>
<keyword evidence="5" id="KW-0598">Phosphotransferase system</keyword>
<dbReference type="Gene3D" id="2.70.70.10">
    <property type="entry name" value="Glucose Permease (Domain IIA)"/>
    <property type="match status" value="1"/>
</dbReference>
<name>A0A938XYU3_9FIRM</name>
<evidence type="ECO:0000256" key="1">
    <source>
        <dbReference type="ARBA" id="ARBA00004496"/>
    </source>
</evidence>
<keyword evidence="2" id="KW-0813">Transport</keyword>
<evidence type="ECO:0000256" key="6">
    <source>
        <dbReference type="ARBA" id="ARBA00022777"/>
    </source>
</evidence>
<accession>A0A938XYU3</accession>
<comment type="subcellular location">
    <subcellularLocation>
        <location evidence="1">Cytoplasm</location>
    </subcellularLocation>
</comment>
<protein>
    <submittedName>
        <fullName evidence="8">PTS system glucose-specific IIA component</fullName>
    </submittedName>
</protein>
<dbReference type="GO" id="GO:0016301">
    <property type="term" value="F:kinase activity"/>
    <property type="evidence" value="ECO:0007669"/>
    <property type="project" value="UniProtKB-KW"/>
</dbReference>
<organism evidence="8 9">
    <name type="scientific">Halanaerobacter jeridensis</name>
    <dbReference type="NCBI Taxonomy" id="706427"/>
    <lineage>
        <taxon>Bacteria</taxon>
        <taxon>Bacillati</taxon>
        <taxon>Bacillota</taxon>
        <taxon>Clostridia</taxon>
        <taxon>Halanaerobiales</taxon>
        <taxon>Halobacteroidaceae</taxon>
        <taxon>Halanaerobacter</taxon>
    </lineage>
</organism>
<keyword evidence="6" id="KW-0418">Kinase</keyword>
<dbReference type="PROSITE" id="PS51093">
    <property type="entry name" value="PTS_EIIA_TYPE_1"/>
    <property type="match status" value="1"/>
</dbReference>
<evidence type="ECO:0000313" key="9">
    <source>
        <dbReference type="Proteomes" id="UP000774000"/>
    </source>
</evidence>
<dbReference type="RefSeq" id="WP_204703257.1">
    <property type="nucleotide sequence ID" value="NZ_JAFBDQ010000036.1"/>
</dbReference>
<evidence type="ECO:0000256" key="3">
    <source>
        <dbReference type="ARBA" id="ARBA00022597"/>
    </source>
</evidence>
<dbReference type="GO" id="GO:0009401">
    <property type="term" value="P:phosphoenolpyruvate-dependent sugar phosphotransferase system"/>
    <property type="evidence" value="ECO:0007669"/>
    <property type="project" value="UniProtKB-KW"/>
</dbReference>
<evidence type="ECO:0000256" key="4">
    <source>
        <dbReference type="ARBA" id="ARBA00022679"/>
    </source>
</evidence>
<dbReference type="PROSITE" id="PS00371">
    <property type="entry name" value="PTS_EIIA_TYPE_1_HIS"/>
    <property type="match status" value="1"/>
</dbReference>
<sequence>MFNVFKSDDKINLFAPMDGRIVKLEELSDPAFSQKMLGDGIAIDPSNDVVVSPCEGEIVKMFDTNHAVGIETEEGVEILIHIGIDTVKLAGEGFTRIAEDGDKVNVGDELIRIDREFLKENAPSLVTPIVITNSFEVNQVIDSNKKVASGKDKILQISL</sequence>
<dbReference type="Proteomes" id="UP000774000">
    <property type="component" value="Unassembled WGS sequence"/>
</dbReference>
<dbReference type="PANTHER" id="PTHR45008:SF1">
    <property type="entry name" value="PTS SYSTEM GLUCOSE-SPECIFIC EIIA COMPONENT"/>
    <property type="match status" value="1"/>
</dbReference>
<evidence type="ECO:0000256" key="5">
    <source>
        <dbReference type="ARBA" id="ARBA00022683"/>
    </source>
</evidence>
<evidence type="ECO:0000313" key="8">
    <source>
        <dbReference type="EMBL" id="MBM7558212.1"/>
    </source>
</evidence>